<gene>
    <name evidence="1" type="ORF">ASCRUDRAFT_101405</name>
</gene>
<keyword evidence="2" id="KW-1185">Reference proteome</keyword>
<protein>
    <submittedName>
        <fullName evidence="1">Uncharacterized protein</fullName>
    </submittedName>
</protein>
<accession>A0A1D2VR32</accession>
<dbReference type="InParanoid" id="A0A1D2VR32"/>
<dbReference type="RefSeq" id="XP_020050324.1">
    <property type="nucleotide sequence ID" value="XM_020188528.1"/>
</dbReference>
<dbReference type="Proteomes" id="UP000095038">
    <property type="component" value="Unassembled WGS sequence"/>
</dbReference>
<organism evidence="1 2">
    <name type="scientific">Ascoidea rubescens DSM 1968</name>
    <dbReference type="NCBI Taxonomy" id="1344418"/>
    <lineage>
        <taxon>Eukaryota</taxon>
        <taxon>Fungi</taxon>
        <taxon>Dikarya</taxon>
        <taxon>Ascomycota</taxon>
        <taxon>Saccharomycotina</taxon>
        <taxon>Saccharomycetes</taxon>
        <taxon>Ascoideaceae</taxon>
        <taxon>Ascoidea</taxon>
    </lineage>
</organism>
<reference evidence="2" key="1">
    <citation type="submission" date="2016-05" db="EMBL/GenBank/DDBJ databases">
        <title>Comparative genomics of biotechnologically important yeasts.</title>
        <authorList>
            <consortium name="DOE Joint Genome Institute"/>
            <person name="Riley R."/>
            <person name="Haridas S."/>
            <person name="Wolfe K.H."/>
            <person name="Lopes M.R."/>
            <person name="Hittinger C.T."/>
            <person name="Goker M."/>
            <person name="Salamov A."/>
            <person name="Wisecaver J."/>
            <person name="Long T.M."/>
            <person name="Aerts A.L."/>
            <person name="Barry K."/>
            <person name="Choi C."/>
            <person name="Clum A."/>
            <person name="Coughlan A.Y."/>
            <person name="Deshpande S."/>
            <person name="Douglass A.P."/>
            <person name="Hanson S.J."/>
            <person name="Klenk H.-P."/>
            <person name="Labutti K."/>
            <person name="Lapidus A."/>
            <person name="Lindquist E."/>
            <person name="Lipzen A."/>
            <person name="Meier-Kolthoff J.P."/>
            <person name="Ohm R.A."/>
            <person name="Otillar R.P."/>
            <person name="Pangilinan J."/>
            <person name="Peng Y."/>
            <person name="Rokas A."/>
            <person name="Rosa C.A."/>
            <person name="Scheuner C."/>
            <person name="Sibirny A.A."/>
            <person name="Slot J.C."/>
            <person name="Stielow J.B."/>
            <person name="Sun H."/>
            <person name="Kurtzman C.P."/>
            <person name="Blackwell M."/>
            <person name="Grigoriev I.V."/>
            <person name="Jeffries T.W."/>
        </authorList>
    </citation>
    <scope>NUCLEOTIDE SEQUENCE [LARGE SCALE GENOMIC DNA]</scope>
    <source>
        <strain evidence="2">DSM 1968</strain>
    </source>
</reference>
<proteinExistence type="predicted"/>
<evidence type="ECO:0000313" key="2">
    <source>
        <dbReference type="Proteomes" id="UP000095038"/>
    </source>
</evidence>
<dbReference type="GeneID" id="30962164"/>
<dbReference type="AlphaFoldDB" id="A0A1D2VR32"/>
<dbReference type="EMBL" id="KV454475">
    <property type="protein sequence ID" value="ODV64017.1"/>
    <property type="molecule type" value="Genomic_DNA"/>
</dbReference>
<evidence type="ECO:0000313" key="1">
    <source>
        <dbReference type="EMBL" id="ODV64017.1"/>
    </source>
</evidence>
<dbReference type="OrthoDB" id="3980261at2759"/>
<name>A0A1D2VR32_9ASCO</name>
<sequence length="53" mass="6023">MNWSTALEPDCSASICTHLNLWAVTVFLHTSYALISVNLHSNTYYCFWALISL</sequence>